<feature type="compositionally biased region" description="Basic and acidic residues" evidence="1">
    <location>
        <begin position="236"/>
        <end position="245"/>
    </location>
</feature>
<name>A0A6A5Z8A8_9PLEO</name>
<feature type="transmembrane region" description="Helical" evidence="2">
    <location>
        <begin position="521"/>
        <end position="540"/>
    </location>
</feature>
<evidence type="ECO:0000256" key="2">
    <source>
        <dbReference type="SAM" id="Phobius"/>
    </source>
</evidence>
<gene>
    <name evidence="4" type="ORF">BDV96DRAFT_612335</name>
</gene>
<dbReference type="Proteomes" id="UP000799770">
    <property type="component" value="Unassembled WGS sequence"/>
</dbReference>
<organism evidence="4 5">
    <name type="scientific">Lophiotrema nucula</name>
    <dbReference type="NCBI Taxonomy" id="690887"/>
    <lineage>
        <taxon>Eukaryota</taxon>
        <taxon>Fungi</taxon>
        <taxon>Dikarya</taxon>
        <taxon>Ascomycota</taxon>
        <taxon>Pezizomycotina</taxon>
        <taxon>Dothideomycetes</taxon>
        <taxon>Pleosporomycetidae</taxon>
        <taxon>Pleosporales</taxon>
        <taxon>Lophiotremataceae</taxon>
        <taxon>Lophiotrema</taxon>
    </lineage>
</organism>
<dbReference type="InterPro" id="IPR058257">
    <property type="entry name" value="CorA-like_dom"/>
</dbReference>
<evidence type="ECO:0000313" key="5">
    <source>
        <dbReference type="Proteomes" id="UP000799770"/>
    </source>
</evidence>
<dbReference type="OrthoDB" id="5396681at2759"/>
<evidence type="ECO:0000256" key="1">
    <source>
        <dbReference type="SAM" id="MobiDB-lite"/>
    </source>
</evidence>
<keyword evidence="2" id="KW-1133">Transmembrane helix</keyword>
<accession>A0A6A5Z8A8</accession>
<feature type="transmembrane region" description="Helical" evidence="2">
    <location>
        <begin position="482"/>
        <end position="501"/>
    </location>
</feature>
<keyword evidence="2" id="KW-0812">Transmembrane</keyword>
<feature type="domain" description="CorA-like transporter" evidence="3">
    <location>
        <begin position="55"/>
        <end position="216"/>
    </location>
</feature>
<feature type="compositionally biased region" description="Low complexity" evidence="1">
    <location>
        <begin position="249"/>
        <end position="263"/>
    </location>
</feature>
<keyword evidence="5" id="KW-1185">Reference proteome</keyword>
<proteinExistence type="predicted"/>
<evidence type="ECO:0000259" key="3">
    <source>
        <dbReference type="Pfam" id="PF26616"/>
    </source>
</evidence>
<dbReference type="AlphaFoldDB" id="A0A6A5Z8A8"/>
<protein>
    <recommendedName>
        <fullName evidence="3">CorA-like transporter domain-containing protein</fullName>
    </recommendedName>
</protein>
<keyword evidence="2" id="KW-0472">Membrane</keyword>
<feature type="region of interest" description="Disordered" evidence="1">
    <location>
        <begin position="214"/>
        <end position="277"/>
    </location>
</feature>
<dbReference type="Gene3D" id="1.20.58.340">
    <property type="entry name" value="Magnesium transport protein CorA, transmembrane region"/>
    <property type="match status" value="1"/>
</dbReference>
<dbReference type="EMBL" id="ML977322">
    <property type="protein sequence ID" value="KAF2115662.1"/>
    <property type="molecule type" value="Genomic_DNA"/>
</dbReference>
<reference evidence="4" key="1">
    <citation type="journal article" date="2020" name="Stud. Mycol.">
        <title>101 Dothideomycetes genomes: a test case for predicting lifestyles and emergence of pathogens.</title>
        <authorList>
            <person name="Haridas S."/>
            <person name="Albert R."/>
            <person name="Binder M."/>
            <person name="Bloem J."/>
            <person name="Labutti K."/>
            <person name="Salamov A."/>
            <person name="Andreopoulos B."/>
            <person name="Baker S."/>
            <person name="Barry K."/>
            <person name="Bills G."/>
            <person name="Bluhm B."/>
            <person name="Cannon C."/>
            <person name="Castanera R."/>
            <person name="Culley D."/>
            <person name="Daum C."/>
            <person name="Ezra D."/>
            <person name="Gonzalez J."/>
            <person name="Henrissat B."/>
            <person name="Kuo A."/>
            <person name="Liang C."/>
            <person name="Lipzen A."/>
            <person name="Lutzoni F."/>
            <person name="Magnuson J."/>
            <person name="Mondo S."/>
            <person name="Nolan M."/>
            <person name="Ohm R."/>
            <person name="Pangilinan J."/>
            <person name="Park H.-J."/>
            <person name="Ramirez L."/>
            <person name="Alfaro M."/>
            <person name="Sun H."/>
            <person name="Tritt A."/>
            <person name="Yoshinaga Y."/>
            <person name="Zwiers L.-H."/>
            <person name="Turgeon B."/>
            <person name="Goodwin S."/>
            <person name="Spatafora J."/>
            <person name="Crous P."/>
            <person name="Grigoriev I."/>
        </authorList>
    </citation>
    <scope>NUCLEOTIDE SEQUENCE</scope>
    <source>
        <strain evidence="4">CBS 627.86</strain>
    </source>
</reference>
<sequence>MGWVWDGFDTYRLDKDKLENYLEGEFGTYDFYVQVKNGEYRFWIPKKLTDVRIKVYQDMPPSFLDFVFPFGRQEHAQDFHFSGLRDDSRLDKRQRGLQIPELGRSGRDIRLSYNLRSVERSPRQVDLQWSIRQTAVYHSFDLDTGHSLWVTVKGNKLIKNRVLEATNTPEELSGTTNSQSFAASLATHLMLAEWAGENWRWYINDLERELHKSSKGTLAAPVDTPPSPVALHAPRSPKDSKDAHGPIHSGISSRSATLSSRDSPTLRMRDDSPSTDLSSAIKSLTRYLRIPKIYARKSVVPETSRKSVVVPELSGYCLTPSTGKMQPPELPPEIENSSATFPFSDLQHVQYVEEKLQEARSMFKTNKETLMDLRTVYKTASEHGDFPDEIRSGCGGKLLRFSACIEGIEKDLRMQEMRTDTLLRLLADRKALLHGILRYRSMKASEFFAKEAKASADNMEIITSEMHEIARKTKKETVSMRIITLVTLFFLPGTFVATFMSTDIIRFSDKRRDFQPKALKIYLAISLPMMAATFLAWFVLYRIARYREKHTGRVSRDLTSLQV</sequence>
<evidence type="ECO:0000313" key="4">
    <source>
        <dbReference type="EMBL" id="KAF2115662.1"/>
    </source>
</evidence>
<dbReference type="Pfam" id="PF26616">
    <property type="entry name" value="CorA-like"/>
    <property type="match status" value="1"/>
</dbReference>